<feature type="domain" description="NmrA-like" evidence="3">
    <location>
        <begin position="9"/>
        <end position="144"/>
    </location>
</feature>
<evidence type="ECO:0000256" key="1">
    <source>
        <dbReference type="ARBA" id="ARBA00022857"/>
    </source>
</evidence>
<comment type="caution">
    <text evidence="4">The sequence shown here is derived from an EMBL/GenBank/DDBJ whole genome shotgun (WGS) entry which is preliminary data.</text>
</comment>
<reference evidence="4" key="1">
    <citation type="submission" date="2022-07" db="EMBL/GenBank/DDBJ databases">
        <title>Draft genome sequence of Zalerion maritima ATCC 34329, a (micro)plastics degrading marine fungus.</title>
        <authorList>
            <person name="Paco A."/>
            <person name="Goncalves M.F.M."/>
            <person name="Rocha-Santos T.A.P."/>
            <person name="Alves A."/>
        </authorList>
    </citation>
    <scope>NUCLEOTIDE SEQUENCE</scope>
    <source>
        <strain evidence="4">ATCC 34329</strain>
    </source>
</reference>
<sequence>MTSSNYIRNVAIVGAGGNSGSYMASSLLSTGKHTVTALTRSDSPNVPPRGCIMAQISYSEPSTIVSALGGQDCLIITMAPSPSERSSISTLIRSAAEAGVKYVIPNEWGPDTSLPAVVASVPAFQGKAPQRSLVEELGVSSWISITCGFWYEWSLTAEWRFGFSIPERRVTFFDDGETKICTSTWPQVGRAVAGLLSLPVGPEDGGDPKACVENFKNDVVYVNSFALTQKEMFASILRVTGTAASDWDVSCENSKERFEKGDADFKQRRDLKGMARAMYSRVFWEDGGADFEKARGVDNEVLGLEREDVDEATRSAIKRAEDKMMDEGPLK</sequence>
<dbReference type="InterPro" id="IPR036291">
    <property type="entry name" value="NAD(P)-bd_dom_sf"/>
</dbReference>
<evidence type="ECO:0000259" key="3">
    <source>
        <dbReference type="Pfam" id="PF05368"/>
    </source>
</evidence>
<proteinExistence type="predicted"/>
<evidence type="ECO:0000256" key="2">
    <source>
        <dbReference type="ARBA" id="ARBA00023002"/>
    </source>
</evidence>
<keyword evidence="1" id="KW-0521">NADP</keyword>
<dbReference type="GO" id="GO:0016491">
    <property type="term" value="F:oxidoreductase activity"/>
    <property type="evidence" value="ECO:0007669"/>
    <property type="project" value="UniProtKB-KW"/>
</dbReference>
<dbReference type="InterPro" id="IPR045312">
    <property type="entry name" value="PCBER-like"/>
</dbReference>
<evidence type="ECO:0000313" key="4">
    <source>
        <dbReference type="EMBL" id="KAJ2896196.1"/>
    </source>
</evidence>
<dbReference type="EMBL" id="JAKWBI020000346">
    <property type="protein sequence ID" value="KAJ2896196.1"/>
    <property type="molecule type" value="Genomic_DNA"/>
</dbReference>
<dbReference type="CDD" id="cd05259">
    <property type="entry name" value="PCBER_SDR_a"/>
    <property type="match status" value="1"/>
</dbReference>
<gene>
    <name evidence="4" type="ORF">MKZ38_005764</name>
</gene>
<keyword evidence="5" id="KW-1185">Reference proteome</keyword>
<dbReference type="Pfam" id="PF05368">
    <property type="entry name" value="NmrA"/>
    <property type="match status" value="1"/>
</dbReference>
<dbReference type="InterPro" id="IPR051609">
    <property type="entry name" value="NmrA/Isoflavone_reductase-like"/>
</dbReference>
<organism evidence="4 5">
    <name type="scientific">Zalerion maritima</name>
    <dbReference type="NCBI Taxonomy" id="339359"/>
    <lineage>
        <taxon>Eukaryota</taxon>
        <taxon>Fungi</taxon>
        <taxon>Dikarya</taxon>
        <taxon>Ascomycota</taxon>
        <taxon>Pezizomycotina</taxon>
        <taxon>Sordariomycetes</taxon>
        <taxon>Lulworthiomycetidae</taxon>
        <taxon>Lulworthiales</taxon>
        <taxon>Lulworthiaceae</taxon>
        <taxon>Zalerion</taxon>
    </lineage>
</organism>
<dbReference type="PANTHER" id="PTHR47706:SF7">
    <property type="entry name" value="CIPA-LIKE, PUTATIVE (AFU_ORTHOLOGUE AFUA_1G01630)-RELATED"/>
    <property type="match status" value="1"/>
</dbReference>
<dbReference type="Gene3D" id="3.40.50.720">
    <property type="entry name" value="NAD(P)-binding Rossmann-like Domain"/>
    <property type="match status" value="1"/>
</dbReference>
<evidence type="ECO:0000313" key="5">
    <source>
        <dbReference type="Proteomes" id="UP001201980"/>
    </source>
</evidence>
<dbReference type="AlphaFoldDB" id="A0AAD5WQ26"/>
<dbReference type="PANTHER" id="PTHR47706">
    <property type="entry name" value="NMRA-LIKE FAMILY PROTEIN"/>
    <property type="match status" value="1"/>
</dbReference>
<name>A0AAD5WQ26_9PEZI</name>
<dbReference type="InterPro" id="IPR008030">
    <property type="entry name" value="NmrA-like"/>
</dbReference>
<accession>A0AAD5WQ26</accession>
<dbReference type="SUPFAM" id="SSF51735">
    <property type="entry name" value="NAD(P)-binding Rossmann-fold domains"/>
    <property type="match status" value="1"/>
</dbReference>
<keyword evidence="2" id="KW-0560">Oxidoreductase</keyword>
<protein>
    <recommendedName>
        <fullName evidence="3">NmrA-like domain-containing protein</fullName>
    </recommendedName>
</protein>
<dbReference type="Proteomes" id="UP001201980">
    <property type="component" value="Unassembled WGS sequence"/>
</dbReference>